<protein>
    <submittedName>
        <fullName evidence="3">Uncharacterized protein</fullName>
    </submittedName>
</protein>
<feature type="compositionally biased region" description="Basic and acidic residues" evidence="1">
    <location>
        <begin position="855"/>
        <end position="867"/>
    </location>
</feature>
<dbReference type="PANTHER" id="PTHR30441:SF8">
    <property type="entry name" value="DUF748 DOMAIN-CONTAINING PROTEIN"/>
    <property type="match status" value="1"/>
</dbReference>
<dbReference type="EMBL" id="QKSB01000009">
    <property type="protein sequence ID" value="PZE16343.1"/>
    <property type="molecule type" value="Genomic_DNA"/>
</dbReference>
<sequence length="901" mass="102740">MKKGWRILKKILIWGGLVFVFLITLITILLKIYEDDIEQYAITEINKHLAVKVDVQDMEVTFLASFPYASLNFKKILIHDNYETIESTDTLFYAKDLYLNFSLFDIYQENYEVKNITSNHAVLKIKTAGNGEINYNIVKPSKDTTSSNFKFKVEAFNLKNIRFEYANIATKQFYIVDILKSTVAGNFTAEKYDLSANAKLFVHQLKTNSFSLLSKKSANLVLGLKIDNKNKSYYFTKGDLTIEKMPFHIKGMLDSEKVNLNIKGDDIDLDQMSKSILNQSVEIANDYEGKGVVNFTCDIKGPIVATEMPSITADFSIANGEVKHLDKNLSITKIKLNGHYQNGQNKRKEELVFSNLSLNLLGSAIQGNTTLIDFAIPTFKGNLSGDVNLQTFNDFFQFKSIKTLRGQVVFNTNYAIKFEDIQYNPEQFDIFNSTGNFNLKNVAYQGLGDEVLYQNINGEVVLNGDDAAAKNITVNTQNSDMILNGALKNFIPFVEGNSPLGLIATLESDFILLDDFLGDNSENANNAKAQSTFSLTDKINLNLDLSIKNLKWANHSFNDIDGKLIMSDRKITVQHFNLKTLSGDIAGNLKLNNYLEKGNAIEGKLRFNGIDVHKLFKEWDNFDQVSITSDNIEGNARGEIDMYLYFDQYFNIDLDKIVLNNKIEILDGVLKNLSTMKAITGYMRTNKALKLALNKHIDNFESKLMHIDFKTLKNDILIENSRINIPKMDIASSAMDLSLSGWHDFNNQIDYHFSFRFRELKTIPEYTEFGKVEDDGLGWKIYLAMYGDLDDPSYKIDKEGRQATVKENVAVEKVKVKSMLKSELGLFGKDSTVKRMDQEKKKTVEFIMYDENQEKEELNPGKDDKKKSNVNKRQSNKFFERLKQAELKAKEKKEEEIKIEN</sequence>
<feature type="region of interest" description="Disordered" evidence="1">
    <location>
        <begin position="853"/>
        <end position="877"/>
    </location>
</feature>
<keyword evidence="4" id="KW-1185">Reference proteome</keyword>
<organism evidence="3 4">
    <name type="scientific">Putridiphycobacter roseus</name>
    <dbReference type="NCBI Taxonomy" id="2219161"/>
    <lineage>
        <taxon>Bacteria</taxon>
        <taxon>Pseudomonadati</taxon>
        <taxon>Bacteroidota</taxon>
        <taxon>Flavobacteriia</taxon>
        <taxon>Flavobacteriales</taxon>
        <taxon>Crocinitomicaceae</taxon>
        <taxon>Putridiphycobacter</taxon>
    </lineage>
</organism>
<dbReference type="RefSeq" id="WP_111064041.1">
    <property type="nucleotide sequence ID" value="NZ_JBHUCU010000006.1"/>
</dbReference>
<reference evidence="3 4" key="1">
    <citation type="submission" date="2018-06" db="EMBL/GenBank/DDBJ databases">
        <title>The draft genome sequence of Crocinitomix sp. SM1701.</title>
        <authorList>
            <person name="Zhang X."/>
        </authorList>
    </citation>
    <scope>NUCLEOTIDE SEQUENCE [LARGE SCALE GENOMIC DNA]</scope>
    <source>
        <strain evidence="3 4">SM1701</strain>
    </source>
</reference>
<keyword evidence="2" id="KW-0472">Membrane</keyword>
<keyword evidence="2" id="KW-1133">Transmembrane helix</keyword>
<evidence type="ECO:0000313" key="4">
    <source>
        <dbReference type="Proteomes" id="UP000249248"/>
    </source>
</evidence>
<feature type="transmembrane region" description="Helical" evidence="2">
    <location>
        <begin position="12"/>
        <end position="33"/>
    </location>
</feature>
<dbReference type="OrthoDB" id="596403at2"/>
<keyword evidence="2" id="KW-0812">Transmembrane</keyword>
<comment type="caution">
    <text evidence="3">The sequence shown here is derived from an EMBL/GenBank/DDBJ whole genome shotgun (WGS) entry which is preliminary data.</text>
</comment>
<dbReference type="Proteomes" id="UP000249248">
    <property type="component" value="Unassembled WGS sequence"/>
</dbReference>
<dbReference type="GO" id="GO:0090313">
    <property type="term" value="P:regulation of protein targeting to membrane"/>
    <property type="evidence" value="ECO:0007669"/>
    <property type="project" value="TreeGrafter"/>
</dbReference>
<proteinExistence type="predicted"/>
<dbReference type="InterPro" id="IPR052894">
    <property type="entry name" value="AsmA-related"/>
</dbReference>
<dbReference type="GO" id="GO:0005886">
    <property type="term" value="C:plasma membrane"/>
    <property type="evidence" value="ECO:0007669"/>
    <property type="project" value="TreeGrafter"/>
</dbReference>
<evidence type="ECO:0000256" key="2">
    <source>
        <dbReference type="SAM" id="Phobius"/>
    </source>
</evidence>
<name>A0A2W1NB99_9FLAO</name>
<evidence type="ECO:0000313" key="3">
    <source>
        <dbReference type="EMBL" id="PZE16343.1"/>
    </source>
</evidence>
<evidence type="ECO:0000256" key="1">
    <source>
        <dbReference type="SAM" id="MobiDB-lite"/>
    </source>
</evidence>
<accession>A0A2W1NB99</accession>
<dbReference type="AlphaFoldDB" id="A0A2W1NB99"/>
<dbReference type="PANTHER" id="PTHR30441">
    <property type="entry name" value="DUF748 DOMAIN-CONTAINING PROTEIN"/>
    <property type="match status" value="1"/>
</dbReference>
<gene>
    <name evidence="3" type="ORF">DNU06_13600</name>
</gene>